<dbReference type="InParanoid" id="A0A078B750"/>
<organism evidence="4 5">
    <name type="scientific">Stylonychia lemnae</name>
    <name type="common">Ciliate</name>
    <dbReference type="NCBI Taxonomy" id="5949"/>
    <lineage>
        <taxon>Eukaryota</taxon>
        <taxon>Sar</taxon>
        <taxon>Alveolata</taxon>
        <taxon>Ciliophora</taxon>
        <taxon>Intramacronucleata</taxon>
        <taxon>Spirotrichea</taxon>
        <taxon>Stichotrichia</taxon>
        <taxon>Sporadotrichida</taxon>
        <taxon>Oxytrichidae</taxon>
        <taxon>Stylonychinae</taxon>
        <taxon>Stylonychia</taxon>
    </lineage>
</organism>
<proteinExistence type="predicted"/>
<name>A0A078B750_STYLE</name>
<dbReference type="InterPro" id="IPR002562">
    <property type="entry name" value="3'-5'_exonuclease_dom"/>
</dbReference>
<keyword evidence="1" id="KW-0863">Zinc-finger</keyword>
<dbReference type="SUPFAM" id="SSF53098">
    <property type="entry name" value="Ribonuclease H-like"/>
    <property type="match status" value="1"/>
</dbReference>
<dbReference type="PROSITE" id="PS50103">
    <property type="entry name" value="ZF_C3H1"/>
    <property type="match status" value="1"/>
</dbReference>
<dbReference type="EMBL" id="CCKQ01018083">
    <property type="protein sequence ID" value="CDW90021.1"/>
    <property type="molecule type" value="Genomic_DNA"/>
</dbReference>
<feature type="domain" description="C3H1-type" evidence="3">
    <location>
        <begin position="37"/>
        <end position="65"/>
    </location>
</feature>
<dbReference type="Gene3D" id="3.30.420.10">
    <property type="entry name" value="Ribonuclease H-like superfamily/Ribonuclease H"/>
    <property type="match status" value="1"/>
</dbReference>
<dbReference type="AlphaFoldDB" id="A0A078B750"/>
<keyword evidence="4" id="KW-0269">Exonuclease</keyword>
<feature type="zinc finger region" description="C3H1-type" evidence="1">
    <location>
        <begin position="37"/>
        <end position="65"/>
    </location>
</feature>
<feature type="coiled-coil region" evidence="2">
    <location>
        <begin position="113"/>
        <end position="169"/>
    </location>
</feature>
<evidence type="ECO:0000313" key="4">
    <source>
        <dbReference type="EMBL" id="CDW90021.1"/>
    </source>
</evidence>
<keyword evidence="1" id="KW-0862">Zinc</keyword>
<protein>
    <submittedName>
        <fullName evidence="4">3-5 exonuclease family protein</fullName>
    </submittedName>
</protein>
<dbReference type="GO" id="GO:0008408">
    <property type="term" value="F:3'-5' exonuclease activity"/>
    <property type="evidence" value="ECO:0007669"/>
    <property type="project" value="InterPro"/>
</dbReference>
<gene>
    <name evidence="4" type="primary">Contig3497.g3736</name>
    <name evidence="4" type="ORF">STYLEM_19161</name>
</gene>
<evidence type="ECO:0000256" key="1">
    <source>
        <dbReference type="PROSITE-ProRule" id="PRU00723"/>
    </source>
</evidence>
<evidence type="ECO:0000313" key="5">
    <source>
        <dbReference type="Proteomes" id="UP000039865"/>
    </source>
</evidence>
<dbReference type="InterPro" id="IPR000571">
    <property type="entry name" value="Znf_CCCH"/>
</dbReference>
<evidence type="ECO:0000256" key="2">
    <source>
        <dbReference type="SAM" id="Coils"/>
    </source>
</evidence>
<evidence type="ECO:0000259" key="3">
    <source>
        <dbReference type="PROSITE" id="PS50103"/>
    </source>
</evidence>
<dbReference type="InterPro" id="IPR012337">
    <property type="entry name" value="RNaseH-like_sf"/>
</dbReference>
<dbReference type="OrthoDB" id="431948at2759"/>
<keyword evidence="4" id="KW-0540">Nuclease</keyword>
<sequence length="800" mass="93609">MEMNFDINLDYPISLDQLSIEQKAQLNTRQRIIEQKLRKTTLCNFYFRQRCLSSAEKCQNAHGLSELVRMDSDELLQLKKEQFNIKVLLNKLKFHILYNGKSRRFEHYKVTEIRKLRQKLAQEKGEINTIENNAVEQDDEEEVEEGGNNEEIKDEFKSIKKSVQNLNLDECKFLEWIYNKQDLHKFEMILLQDSSINNVKRKPRTKAELEIVRPWQNKIMASFLTKLFKESDKEYMLRSTVIRKYNESGVPITWARIASFKLYFEKKSNFPPWAPSKKVVLLLPLHDKETCLKRVEALISSIIQAKIDKELNKFKLPIRLADIQKEYNLQQKISDPPLFVVTKHLDVDMDTFFYKVLEARANIRNEVVNHLCEKYNDQDWAKQILEKIQEDELHMFMPFSHQSLIIRESIDKDLDKKLVINTICEQGQLYGHLATKYLTGIKNNDEFDKIIMECYIKYGYRLIKIGTGNYVICPGNYTEDQLSLNTDQNPEQIGSIVQTKVEEIKSFDYKMEHCSLCKEEPPNALILEELLDSAFRAYGEFETLTYHDNQRILIVNNYASLLLSLKTMSKQTSLGVDLEGRLRANGNINLIQIACEDVIYIFDMYQLTQLQNDEQLLQLTIQVLKCVFLNPSIRKVFFDGKRDLEALHFIIGVGIQNFYDAQAMHMTLFQLMEMHKNKKLFELKQVVTPGLNDVLGKHEVTHGVNSLKDKFKKVFDNYTECKKYFVTRPIDPDFVSYSAQDVEDLSELADIIDAKIDAVLGKNVHPNYRKNLVIHLSNTYTSKSCGKKFEMEQQPKNVNE</sequence>
<keyword evidence="1" id="KW-0479">Metal-binding</keyword>
<dbReference type="GO" id="GO:0003676">
    <property type="term" value="F:nucleic acid binding"/>
    <property type="evidence" value="ECO:0007669"/>
    <property type="project" value="InterPro"/>
</dbReference>
<dbReference type="PANTHER" id="PTHR46814">
    <property type="entry name" value="EGALITARIAN, ISOFORM B"/>
    <property type="match status" value="1"/>
</dbReference>
<reference evidence="4 5" key="1">
    <citation type="submission" date="2014-06" db="EMBL/GenBank/DDBJ databases">
        <authorList>
            <person name="Swart Estienne"/>
        </authorList>
    </citation>
    <scope>NUCLEOTIDE SEQUENCE [LARGE SCALE GENOMIC DNA]</scope>
    <source>
        <strain evidence="4 5">130c</strain>
    </source>
</reference>
<accession>A0A078B750</accession>
<keyword evidence="4" id="KW-0378">Hydrolase</keyword>
<keyword evidence="5" id="KW-1185">Reference proteome</keyword>
<dbReference type="Proteomes" id="UP000039865">
    <property type="component" value="Unassembled WGS sequence"/>
</dbReference>
<dbReference type="GO" id="GO:0006139">
    <property type="term" value="P:nucleobase-containing compound metabolic process"/>
    <property type="evidence" value="ECO:0007669"/>
    <property type="project" value="InterPro"/>
</dbReference>
<keyword evidence="2" id="KW-0175">Coiled coil</keyword>
<dbReference type="GO" id="GO:0008270">
    <property type="term" value="F:zinc ion binding"/>
    <property type="evidence" value="ECO:0007669"/>
    <property type="project" value="UniProtKB-KW"/>
</dbReference>
<dbReference type="PANTHER" id="PTHR46814:SF1">
    <property type="entry name" value="EGALITARIAN, ISOFORM B"/>
    <property type="match status" value="1"/>
</dbReference>
<dbReference type="Pfam" id="PF01612">
    <property type="entry name" value="DNA_pol_A_exo1"/>
    <property type="match status" value="1"/>
</dbReference>
<dbReference type="InterPro" id="IPR036397">
    <property type="entry name" value="RNaseH_sf"/>
</dbReference>